<dbReference type="Pfam" id="PF13715">
    <property type="entry name" value="CarbopepD_reg_2"/>
    <property type="match status" value="1"/>
</dbReference>
<evidence type="ECO:0000256" key="1">
    <source>
        <dbReference type="SAM" id="SignalP"/>
    </source>
</evidence>
<dbReference type="Gene3D" id="2.60.40.1120">
    <property type="entry name" value="Carboxypeptidase-like, regulatory domain"/>
    <property type="match status" value="1"/>
</dbReference>
<evidence type="ECO:0000313" key="2">
    <source>
        <dbReference type="EMBL" id="MFD2935523.1"/>
    </source>
</evidence>
<reference evidence="3" key="1">
    <citation type="journal article" date="2019" name="Int. J. Syst. Evol. Microbiol.">
        <title>The Global Catalogue of Microorganisms (GCM) 10K type strain sequencing project: providing services to taxonomists for standard genome sequencing and annotation.</title>
        <authorList>
            <consortium name="The Broad Institute Genomics Platform"/>
            <consortium name="The Broad Institute Genome Sequencing Center for Infectious Disease"/>
            <person name="Wu L."/>
            <person name="Ma J."/>
        </authorList>
    </citation>
    <scope>NUCLEOTIDE SEQUENCE [LARGE SCALE GENOMIC DNA]</scope>
    <source>
        <strain evidence="3">KCTC 52490</strain>
    </source>
</reference>
<accession>A0ABW6ALZ6</accession>
<dbReference type="EMBL" id="JBHUOM010000019">
    <property type="protein sequence ID" value="MFD2935523.1"/>
    <property type="molecule type" value="Genomic_DNA"/>
</dbReference>
<protein>
    <submittedName>
        <fullName evidence="2">Carboxypeptidase-like regulatory domain-containing protein</fullName>
    </submittedName>
</protein>
<feature type="signal peptide" evidence="1">
    <location>
        <begin position="1"/>
        <end position="21"/>
    </location>
</feature>
<comment type="caution">
    <text evidence="2">The sequence shown here is derived from an EMBL/GenBank/DDBJ whole genome shotgun (WGS) entry which is preliminary data.</text>
</comment>
<dbReference type="SUPFAM" id="SSF49464">
    <property type="entry name" value="Carboxypeptidase regulatory domain-like"/>
    <property type="match status" value="1"/>
</dbReference>
<keyword evidence="1" id="KW-0732">Signal</keyword>
<organism evidence="2 3">
    <name type="scientific">Spirosoma flavum</name>
    <dbReference type="NCBI Taxonomy" id="2048557"/>
    <lineage>
        <taxon>Bacteria</taxon>
        <taxon>Pseudomonadati</taxon>
        <taxon>Bacteroidota</taxon>
        <taxon>Cytophagia</taxon>
        <taxon>Cytophagales</taxon>
        <taxon>Cytophagaceae</taxon>
        <taxon>Spirosoma</taxon>
    </lineage>
</organism>
<gene>
    <name evidence="2" type="ORF">ACFS25_17200</name>
</gene>
<feature type="chain" id="PRO_5046794552" evidence="1">
    <location>
        <begin position="22"/>
        <end position="119"/>
    </location>
</feature>
<evidence type="ECO:0000313" key="3">
    <source>
        <dbReference type="Proteomes" id="UP001597512"/>
    </source>
</evidence>
<dbReference type="InterPro" id="IPR008969">
    <property type="entry name" value="CarboxyPept-like_regulatory"/>
</dbReference>
<sequence length="119" mass="12716">MKKTLTGSFFLLVLSYLPLQAQDHTVTGHVTASKDGSALPGVTITVKKSQNGTTTDAQGNYRLAVPGNPTLVFSAIGFASQEIVLGSRAVVNVELIASVKVSTHIYSQDNWLESLRIIN</sequence>
<dbReference type="RefSeq" id="WP_381503541.1">
    <property type="nucleotide sequence ID" value="NZ_JBHUOM010000019.1"/>
</dbReference>
<dbReference type="Proteomes" id="UP001597512">
    <property type="component" value="Unassembled WGS sequence"/>
</dbReference>
<keyword evidence="3" id="KW-1185">Reference proteome</keyword>
<name>A0ABW6ALZ6_9BACT</name>
<proteinExistence type="predicted"/>